<accession>A0A7S3GZ76</accession>
<feature type="transmembrane region" description="Helical" evidence="1">
    <location>
        <begin position="313"/>
        <end position="336"/>
    </location>
</feature>
<feature type="domain" description="Peptidase A1" evidence="2">
    <location>
        <begin position="55"/>
        <end position="152"/>
    </location>
</feature>
<dbReference type="PROSITE" id="PS00141">
    <property type="entry name" value="ASP_PROTEASE"/>
    <property type="match status" value="1"/>
</dbReference>
<keyword evidence="1" id="KW-0812">Transmembrane</keyword>
<dbReference type="Gene3D" id="2.40.70.10">
    <property type="entry name" value="Acid Proteases"/>
    <property type="match status" value="1"/>
</dbReference>
<dbReference type="GO" id="GO:0004190">
    <property type="term" value="F:aspartic-type endopeptidase activity"/>
    <property type="evidence" value="ECO:0007669"/>
    <property type="project" value="InterPro"/>
</dbReference>
<evidence type="ECO:0000256" key="1">
    <source>
        <dbReference type="SAM" id="Phobius"/>
    </source>
</evidence>
<name>A0A7S3GZ76_9STRA</name>
<keyword evidence="1" id="KW-0472">Membrane</keyword>
<dbReference type="EMBL" id="HBIC01018703">
    <property type="protein sequence ID" value="CAE0280436.1"/>
    <property type="molecule type" value="Transcribed_RNA"/>
</dbReference>
<sequence length="394" mass="43290">MSYCWGTCDGPTPFQRLVENATEEGSSSLIFGLDFRTEDPPADKYIVPSSVGGDLSSIQLGEVDPQFADTLLWTVQGVSSPSYHQFYIDDVTFCNSHILGNFSQNWQVLVDTGAACLTLPAEIYDSFQSWFNTSSVVNDITSMPAFSYQVSNSANEVTTAYLPLSDLLINATDIETESGAPIVRVRYPTSTDEVRTMRLCVLRGSNIAHRVGGQTEYYVPAPQISFGTLALQSIYFAADFNDVRVGVANKLSNTYIQGFGEASRTGCAAKTVCIGDQDYHQSTNSCQDPPCSHYFFTELDEDTKKCVFNQSNMVGGLVFIILIVCAEVVSYFVAQYSAHTAMEQGRPSTMDPLTKHLGWGFSFFVDWILIHVLQWAPPRNATATVAVGRAPVNE</sequence>
<organism evidence="3">
    <name type="scientific">Spumella elongata</name>
    <dbReference type="NCBI Taxonomy" id="89044"/>
    <lineage>
        <taxon>Eukaryota</taxon>
        <taxon>Sar</taxon>
        <taxon>Stramenopiles</taxon>
        <taxon>Ochrophyta</taxon>
        <taxon>Chrysophyceae</taxon>
        <taxon>Chromulinales</taxon>
        <taxon>Chromulinaceae</taxon>
        <taxon>Spumella</taxon>
    </lineage>
</organism>
<dbReference type="SUPFAM" id="SSF50630">
    <property type="entry name" value="Acid proteases"/>
    <property type="match status" value="1"/>
</dbReference>
<proteinExistence type="predicted"/>
<gene>
    <name evidence="3" type="ORF">SELO1098_LOCUS9270</name>
</gene>
<dbReference type="InterPro" id="IPR001969">
    <property type="entry name" value="Aspartic_peptidase_AS"/>
</dbReference>
<feature type="transmembrane region" description="Helical" evidence="1">
    <location>
        <begin position="357"/>
        <end position="376"/>
    </location>
</feature>
<dbReference type="InterPro" id="IPR021109">
    <property type="entry name" value="Peptidase_aspartic_dom_sf"/>
</dbReference>
<dbReference type="Pfam" id="PF00026">
    <property type="entry name" value="Asp"/>
    <property type="match status" value="1"/>
</dbReference>
<evidence type="ECO:0000259" key="2">
    <source>
        <dbReference type="Pfam" id="PF00026"/>
    </source>
</evidence>
<evidence type="ECO:0000313" key="3">
    <source>
        <dbReference type="EMBL" id="CAE0280436.1"/>
    </source>
</evidence>
<protein>
    <recommendedName>
        <fullName evidence="2">Peptidase A1 domain-containing protein</fullName>
    </recommendedName>
</protein>
<dbReference type="InterPro" id="IPR033121">
    <property type="entry name" value="PEPTIDASE_A1"/>
</dbReference>
<keyword evidence="1" id="KW-1133">Transmembrane helix</keyword>
<dbReference type="AlphaFoldDB" id="A0A7S3GZ76"/>
<dbReference type="GO" id="GO:0006508">
    <property type="term" value="P:proteolysis"/>
    <property type="evidence" value="ECO:0007669"/>
    <property type="project" value="InterPro"/>
</dbReference>
<reference evidence="3" key="1">
    <citation type="submission" date="2021-01" db="EMBL/GenBank/DDBJ databases">
        <authorList>
            <person name="Corre E."/>
            <person name="Pelletier E."/>
            <person name="Niang G."/>
            <person name="Scheremetjew M."/>
            <person name="Finn R."/>
            <person name="Kale V."/>
            <person name="Holt S."/>
            <person name="Cochrane G."/>
            <person name="Meng A."/>
            <person name="Brown T."/>
            <person name="Cohen L."/>
        </authorList>
    </citation>
    <scope>NUCLEOTIDE SEQUENCE</scope>
    <source>
        <strain evidence="3">CCAP 955/1</strain>
    </source>
</reference>